<evidence type="ECO:0000313" key="2">
    <source>
        <dbReference type="Proteomes" id="UP001519325"/>
    </source>
</evidence>
<dbReference type="SUPFAM" id="SSF101898">
    <property type="entry name" value="NHL repeat"/>
    <property type="match status" value="1"/>
</dbReference>
<reference evidence="1 2" key="1">
    <citation type="submission" date="2021-03" db="EMBL/GenBank/DDBJ databases">
        <title>Sequencing the genomes of 1000 actinobacteria strains.</title>
        <authorList>
            <person name="Klenk H.-P."/>
        </authorList>
    </citation>
    <scope>NUCLEOTIDE SEQUENCE [LARGE SCALE GENOMIC DNA]</scope>
    <source>
        <strain evidence="1 2">DSM 45516</strain>
    </source>
</reference>
<dbReference type="Gene3D" id="2.130.10.10">
    <property type="entry name" value="YVTN repeat-like/Quinoprotein amine dehydrogenase"/>
    <property type="match status" value="1"/>
</dbReference>
<protein>
    <submittedName>
        <fullName evidence="1">DNA-binding beta-propeller fold protein YncE</fullName>
    </submittedName>
</protein>
<keyword evidence="1" id="KW-0238">DNA-binding</keyword>
<dbReference type="Proteomes" id="UP001519325">
    <property type="component" value="Unassembled WGS sequence"/>
</dbReference>
<dbReference type="PROSITE" id="PS51257">
    <property type="entry name" value="PROKAR_LIPOPROTEIN"/>
    <property type="match status" value="1"/>
</dbReference>
<accession>A0ABS4QPU6</accession>
<organism evidence="1 2">
    <name type="scientific">Nocardia goodfellowii</name>
    <dbReference type="NCBI Taxonomy" id="882446"/>
    <lineage>
        <taxon>Bacteria</taxon>
        <taxon>Bacillati</taxon>
        <taxon>Actinomycetota</taxon>
        <taxon>Actinomycetes</taxon>
        <taxon>Mycobacteriales</taxon>
        <taxon>Nocardiaceae</taxon>
        <taxon>Nocardia</taxon>
    </lineage>
</organism>
<dbReference type="InterPro" id="IPR015943">
    <property type="entry name" value="WD40/YVTN_repeat-like_dom_sf"/>
</dbReference>
<proteinExistence type="predicted"/>
<dbReference type="EMBL" id="JAGGMR010000001">
    <property type="protein sequence ID" value="MBP2193737.1"/>
    <property type="molecule type" value="Genomic_DNA"/>
</dbReference>
<dbReference type="GO" id="GO:0003677">
    <property type="term" value="F:DNA binding"/>
    <property type="evidence" value="ECO:0007669"/>
    <property type="project" value="UniProtKB-KW"/>
</dbReference>
<sequence>MGVRGIPRVGIGLAAVVLLGATVTGCGGGDEHSGHEMTVVPVAAPAVLQGFSHPESVLVAGDAWFVSNVGPVQDATAKDGDGFLSRLDQTGTLTELKAIPRSGDAPLNAPKGMAYTGNKIFVADIDRVVGYDANTLGQVFEAKLEGDAPALLNDIAVLDGKTLLVTDSLRGSVYKLDLESKRFGTVTTAVPGANGVVADQTGKTVYVAALGADFKGGDLFVLDLARIPAQPKKIGTVHGILDGLALLPDGNLAVSDWVSVEPPTAGTITIYRPDGTAAAAVKLPENLIGPADFTVDGSGRNLLVPGMADNKLAIVELG</sequence>
<comment type="caution">
    <text evidence="1">The sequence shown here is derived from an EMBL/GenBank/DDBJ whole genome shotgun (WGS) entry which is preliminary data.</text>
</comment>
<keyword evidence="2" id="KW-1185">Reference proteome</keyword>
<name>A0ABS4QPU6_9NOCA</name>
<evidence type="ECO:0000313" key="1">
    <source>
        <dbReference type="EMBL" id="MBP2193737.1"/>
    </source>
</evidence>
<gene>
    <name evidence="1" type="ORF">BJ987_006638</name>
</gene>
<dbReference type="RefSeq" id="WP_209896951.1">
    <property type="nucleotide sequence ID" value="NZ_JAGGMR010000001.1"/>
</dbReference>